<dbReference type="EMBL" id="AYLO01000008">
    <property type="protein sequence ID" value="ESS73900.1"/>
    <property type="molecule type" value="Genomic_DNA"/>
</dbReference>
<dbReference type="STRING" id="1116472.MGMO_8c00370"/>
<evidence type="ECO:0000313" key="3">
    <source>
        <dbReference type="Proteomes" id="UP000017842"/>
    </source>
</evidence>
<organism evidence="2 3">
    <name type="scientific">Methyloglobulus morosus KoM1</name>
    <dbReference type="NCBI Taxonomy" id="1116472"/>
    <lineage>
        <taxon>Bacteria</taxon>
        <taxon>Pseudomonadati</taxon>
        <taxon>Pseudomonadota</taxon>
        <taxon>Gammaproteobacteria</taxon>
        <taxon>Methylococcales</taxon>
        <taxon>Methylococcaceae</taxon>
        <taxon>Methyloglobulus</taxon>
    </lineage>
</organism>
<accession>V5BKP5</accession>
<evidence type="ECO:0000256" key="1">
    <source>
        <dbReference type="SAM" id="SignalP"/>
    </source>
</evidence>
<keyword evidence="3" id="KW-1185">Reference proteome</keyword>
<keyword evidence="1" id="KW-0732">Signal</keyword>
<dbReference type="RefSeq" id="WP_023493135.1">
    <property type="nucleotide sequence ID" value="NZ_AYLO01000008.1"/>
</dbReference>
<dbReference type="eggNOG" id="ENOG502ZDMX">
    <property type="taxonomic scope" value="Bacteria"/>
</dbReference>
<comment type="caution">
    <text evidence="2">The sequence shown here is derived from an EMBL/GenBank/DDBJ whole genome shotgun (WGS) entry which is preliminary data.</text>
</comment>
<name>V5BKP5_9GAMM</name>
<feature type="signal peptide" evidence="1">
    <location>
        <begin position="1"/>
        <end position="23"/>
    </location>
</feature>
<dbReference type="AlphaFoldDB" id="V5BKP5"/>
<dbReference type="OrthoDB" id="5571656at2"/>
<proteinExistence type="predicted"/>
<gene>
    <name evidence="2" type="ORF">MGMO_8c00370</name>
</gene>
<dbReference type="Proteomes" id="UP000017842">
    <property type="component" value="Unassembled WGS sequence"/>
</dbReference>
<sequence length="131" mass="14908">MKTAFITSALLFASLFFLVIAEAETSTDEWQNTTISDATIKKIQEAKYEYKKCIGGQMQKTAFLDMDSRKATEEILKLCEPMLGKMRETYLTEKVPAVMADRHLRQVRIQTTRKLLQELIFAQAGRGAVKP</sequence>
<dbReference type="PATRIC" id="fig|1116472.3.peg.215"/>
<reference evidence="2 3" key="1">
    <citation type="journal article" date="2013" name="Genome Announc.">
        <title>Draft Genome Sequence of the Methanotrophic Gammaproteobacterium Methyloglobulus morosus DSM 22980 Strain KoM1.</title>
        <authorList>
            <person name="Poehlein A."/>
            <person name="Deutzmann J.S."/>
            <person name="Daniel R."/>
            <person name="Simeonova D.D."/>
        </authorList>
    </citation>
    <scope>NUCLEOTIDE SEQUENCE [LARGE SCALE GENOMIC DNA]</scope>
    <source>
        <strain evidence="2 3">KoM1</strain>
    </source>
</reference>
<feature type="chain" id="PRO_5004733254" evidence="1">
    <location>
        <begin position="24"/>
        <end position="131"/>
    </location>
</feature>
<evidence type="ECO:0000313" key="2">
    <source>
        <dbReference type="EMBL" id="ESS73900.1"/>
    </source>
</evidence>
<protein>
    <submittedName>
        <fullName evidence="2">Uncharacterized protein</fullName>
    </submittedName>
</protein>